<evidence type="ECO:0000256" key="2">
    <source>
        <dbReference type="ARBA" id="ARBA00005342"/>
    </source>
</evidence>
<comment type="caution">
    <text evidence="12">The sequence shown here is derived from an EMBL/GenBank/DDBJ whole genome shotgun (WGS) entry which is preliminary data.</text>
</comment>
<feature type="transmembrane region" description="Helical" evidence="11">
    <location>
        <begin position="460"/>
        <end position="484"/>
    </location>
</feature>
<dbReference type="Proteomes" id="UP000249467">
    <property type="component" value="Unassembled WGS sequence"/>
</dbReference>
<keyword evidence="4" id="KW-1003">Cell membrane</keyword>
<dbReference type="PANTHER" id="PTHR11101:SF65">
    <property type="entry name" value="LOW-AFFINITY INORGANIC PHOSPHATE TRANSPORTER PITA-RELATED"/>
    <property type="match status" value="1"/>
</dbReference>
<evidence type="ECO:0000313" key="12">
    <source>
        <dbReference type="EMBL" id="PZO45108.1"/>
    </source>
</evidence>
<dbReference type="AlphaFoldDB" id="A0A2W4YQG1"/>
<evidence type="ECO:0000313" key="13">
    <source>
        <dbReference type="Proteomes" id="UP000249467"/>
    </source>
</evidence>
<feature type="transmembrane region" description="Helical" evidence="11">
    <location>
        <begin position="192"/>
        <end position="211"/>
    </location>
</feature>
<feature type="transmembrane region" description="Helical" evidence="11">
    <location>
        <begin position="150"/>
        <end position="171"/>
    </location>
</feature>
<evidence type="ECO:0000256" key="5">
    <source>
        <dbReference type="ARBA" id="ARBA00022592"/>
    </source>
</evidence>
<feature type="transmembrane region" description="Helical" evidence="11">
    <location>
        <begin position="84"/>
        <end position="104"/>
    </location>
</feature>
<keyword evidence="6 11" id="KW-0812">Transmembrane</keyword>
<dbReference type="EMBL" id="QBML01000001">
    <property type="protein sequence ID" value="PZO45108.1"/>
    <property type="molecule type" value="Genomic_DNA"/>
</dbReference>
<dbReference type="InterPro" id="IPR001204">
    <property type="entry name" value="Phos_transporter"/>
</dbReference>
<keyword evidence="8 11" id="KW-1133">Transmembrane helix</keyword>
<name>A0A2W4YQG1_9CYAN</name>
<dbReference type="GO" id="GO:0005886">
    <property type="term" value="C:plasma membrane"/>
    <property type="evidence" value="ECO:0007669"/>
    <property type="project" value="UniProtKB-SubCell"/>
</dbReference>
<keyword evidence="7" id="KW-0769">Symport</keyword>
<keyword evidence="9 11" id="KW-0472">Membrane</keyword>
<evidence type="ECO:0000256" key="1">
    <source>
        <dbReference type="ARBA" id="ARBA00004651"/>
    </source>
</evidence>
<sequence length="489" mass="53446">MEHLFLGLAIALVIGFEFVNGFHDTANAVATVIYTNTLKPIYAVVWSGIWNLLGVLTSSGAVAFAIISLLPVELVINGNVEQSTVMVLALLISAIIWNLGTWYLGLPVSSTHSLIGSITGIAIANSLSNPNLSDDRIWWSSINWSKMQEILTSLVISPLLGFCGAAILFLIAKALIKKEELYSAPAENIPSLGVRALLILTCTGVSFAHGSNDGQKGMGLMMLILVWLLPSFFALNMHTSPQAIAELVARSHSVIPILETQIKGTSTDRQSFENSLEELTRFLQPQGQLNENTWRSLISESQAIAHQFSVDNSFELISESDRRQLRNDAYLIANTITKLEKQNQLNTFDRQDLLIDYRNQLDKITKFIPYWVKIAIALSLGLGTMIGWQRIVVTVGEKIGNEHLNYAQGATAELVTMTTIVAADYVGLPVSTTHILSSGIAGSMVANRAGLQIDTLKNLLLAWLLTLPSCILLGFATYSIGLFVTQKFI</sequence>
<evidence type="ECO:0000256" key="4">
    <source>
        <dbReference type="ARBA" id="ARBA00022475"/>
    </source>
</evidence>
<proteinExistence type="inferred from homology"/>
<reference evidence="12 13" key="2">
    <citation type="submission" date="2018-06" db="EMBL/GenBank/DDBJ databases">
        <title>Metagenomic assembly of (sub)arctic Cyanobacteria and their associated microbiome from non-axenic cultures.</title>
        <authorList>
            <person name="Baurain D."/>
        </authorList>
    </citation>
    <scope>NUCLEOTIDE SEQUENCE [LARGE SCALE GENOMIC DNA]</scope>
    <source>
        <strain evidence="12">ULC066bin1</strain>
    </source>
</reference>
<accession>A0A2W4YQG1</accession>
<evidence type="ECO:0000256" key="10">
    <source>
        <dbReference type="ARBA" id="ARBA00047348"/>
    </source>
</evidence>
<evidence type="ECO:0000256" key="3">
    <source>
        <dbReference type="ARBA" id="ARBA00022448"/>
    </source>
</evidence>
<evidence type="ECO:0000256" key="9">
    <source>
        <dbReference type="ARBA" id="ARBA00023136"/>
    </source>
</evidence>
<dbReference type="GO" id="GO:0035435">
    <property type="term" value="P:phosphate ion transmembrane transport"/>
    <property type="evidence" value="ECO:0007669"/>
    <property type="project" value="TreeGrafter"/>
</dbReference>
<keyword evidence="5 11" id="KW-0592">Phosphate transport</keyword>
<evidence type="ECO:0000256" key="8">
    <source>
        <dbReference type="ARBA" id="ARBA00022989"/>
    </source>
</evidence>
<organism evidence="12 13">
    <name type="scientific">Pseudanabaena frigida</name>
    <dbReference type="NCBI Taxonomy" id="945775"/>
    <lineage>
        <taxon>Bacteria</taxon>
        <taxon>Bacillati</taxon>
        <taxon>Cyanobacteriota</taxon>
        <taxon>Cyanophyceae</taxon>
        <taxon>Pseudanabaenales</taxon>
        <taxon>Pseudanabaenaceae</taxon>
        <taxon>Pseudanabaena</taxon>
    </lineage>
</organism>
<dbReference type="GO" id="GO:0005315">
    <property type="term" value="F:phosphate transmembrane transporter activity"/>
    <property type="evidence" value="ECO:0007669"/>
    <property type="project" value="InterPro"/>
</dbReference>
<keyword evidence="3 11" id="KW-0813">Transport</keyword>
<comment type="catalytic activity">
    <reaction evidence="10">
        <text>phosphate(in) + H(+)(in) = phosphate(out) + H(+)(out)</text>
        <dbReference type="Rhea" id="RHEA:29939"/>
        <dbReference type="ChEBI" id="CHEBI:15378"/>
        <dbReference type="ChEBI" id="CHEBI:43474"/>
    </reaction>
</comment>
<dbReference type="Pfam" id="PF01384">
    <property type="entry name" value="PHO4"/>
    <property type="match status" value="1"/>
</dbReference>
<comment type="similarity">
    <text evidence="2">Belongs to the inorganic phosphate transporter (PiT) (TC 2.A.20) family. Pit subfamily.</text>
</comment>
<dbReference type="PANTHER" id="PTHR11101">
    <property type="entry name" value="PHOSPHATE TRANSPORTER"/>
    <property type="match status" value="1"/>
</dbReference>
<feature type="transmembrane region" description="Helical" evidence="11">
    <location>
        <begin position="367"/>
        <end position="388"/>
    </location>
</feature>
<reference evidence="12 13" key="1">
    <citation type="submission" date="2018-04" db="EMBL/GenBank/DDBJ databases">
        <authorList>
            <person name="Go L.Y."/>
            <person name="Mitchell J.A."/>
        </authorList>
    </citation>
    <scope>NUCLEOTIDE SEQUENCE [LARGE SCALE GENOMIC DNA]</scope>
    <source>
        <strain evidence="12">ULC066bin1</strain>
    </source>
</reference>
<gene>
    <name evidence="12" type="ORF">DCF19_01045</name>
</gene>
<feature type="transmembrane region" description="Helical" evidence="11">
    <location>
        <begin position="217"/>
        <end position="235"/>
    </location>
</feature>
<comment type="subcellular location">
    <subcellularLocation>
        <location evidence="1">Cell membrane</location>
        <topology evidence="1">Multi-pass membrane protein</topology>
    </subcellularLocation>
    <subcellularLocation>
        <location evidence="11">Membrane</location>
        <topology evidence="11">Multi-pass membrane protein</topology>
    </subcellularLocation>
</comment>
<evidence type="ECO:0000256" key="6">
    <source>
        <dbReference type="ARBA" id="ARBA00022692"/>
    </source>
</evidence>
<dbReference type="GO" id="GO:0015293">
    <property type="term" value="F:symporter activity"/>
    <property type="evidence" value="ECO:0007669"/>
    <property type="project" value="UniProtKB-KW"/>
</dbReference>
<feature type="transmembrane region" description="Helical" evidence="11">
    <location>
        <begin position="52"/>
        <end position="72"/>
    </location>
</feature>
<protein>
    <recommendedName>
        <fullName evidence="11">Phosphate transporter</fullName>
    </recommendedName>
</protein>
<evidence type="ECO:0000256" key="11">
    <source>
        <dbReference type="RuleBase" id="RU363058"/>
    </source>
</evidence>
<evidence type="ECO:0000256" key="7">
    <source>
        <dbReference type="ARBA" id="ARBA00022847"/>
    </source>
</evidence>